<evidence type="ECO:0000313" key="2">
    <source>
        <dbReference type="EMBL" id="KWT84937.1"/>
    </source>
</evidence>
<dbReference type="EC" id="3.1.21.4" evidence="2"/>
<organism evidence="2 3">
    <name type="scientific">Candidatus Magnetominusculus xianensis</name>
    <dbReference type="NCBI Taxonomy" id="1748249"/>
    <lineage>
        <taxon>Bacteria</taxon>
        <taxon>Pseudomonadati</taxon>
        <taxon>Nitrospirota</taxon>
        <taxon>Nitrospiria</taxon>
        <taxon>Nitrospirales</taxon>
        <taxon>Nitrospiraceae</taxon>
        <taxon>Candidatus Magnetominusculus</taxon>
    </lineage>
</organism>
<dbReference type="Pfam" id="PF14562">
    <property type="entry name" value="Endonuc_BglI"/>
    <property type="match status" value="1"/>
</dbReference>
<evidence type="ECO:0000259" key="1">
    <source>
        <dbReference type="Pfam" id="PF14562"/>
    </source>
</evidence>
<accession>A0ABR5SFQ4</accession>
<sequence length="297" mass="34105">MFNKFRKEQQKIYINIRNHLSNRPEILINLENYFADYTGKLLQENIESIKSDYNEASYLYPFWQQYPPDNRGRQPRGDQFPWIEVGEHAIGDKLPRLFQKDFSLRDVGLPTGPDKRFIVTSPLIAEITGFTNSAWLFIDIKSVGPRDDADHTVMSHNQISGDGTWTDLEKGIKNSVMTAIGSREHHSFYCSIPPLYVLSDRTVAPVVILAIKPVYKMLGLDNNTVSGQPLSRLELVSIPNGLLMEVNPRYLKKYPNLLYPGKDDKSKNPLKMRCRISFALLREIAAWRVQEFLISDA</sequence>
<dbReference type="GO" id="GO:0009036">
    <property type="term" value="F:type II site-specific deoxyribonuclease activity"/>
    <property type="evidence" value="ECO:0007669"/>
    <property type="project" value="UniProtKB-EC"/>
</dbReference>
<dbReference type="EMBL" id="LNQR01000067">
    <property type="protein sequence ID" value="KWT84937.1"/>
    <property type="molecule type" value="Genomic_DNA"/>
</dbReference>
<evidence type="ECO:0000313" key="3">
    <source>
        <dbReference type="Proteomes" id="UP000060487"/>
    </source>
</evidence>
<keyword evidence="3" id="KW-1185">Reference proteome</keyword>
<feature type="domain" description="Restriction endonuclease type II BglI" evidence="1">
    <location>
        <begin position="9"/>
        <end position="291"/>
    </location>
</feature>
<protein>
    <submittedName>
        <fullName evidence="2">Type-2 restriction enzyme BglI</fullName>
        <ecNumber evidence="2">3.1.21.4</ecNumber>
    </submittedName>
</protein>
<dbReference type="InterPro" id="IPR011543">
    <property type="entry name" value="Restrct_endonuc_II_BglI"/>
</dbReference>
<name>A0ABR5SFQ4_9BACT</name>
<dbReference type="SUPFAM" id="SSF52980">
    <property type="entry name" value="Restriction endonuclease-like"/>
    <property type="match status" value="1"/>
</dbReference>
<comment type="caution">
    <text evidence="2">The sequence shown here is derived from an EMBL/GenBank/DDBJ whole genome shotgun (WGS) entry which is preliminary data.</text>
</comment>
<dbReference type="Proteomes" id="UP000060487">
    <property type="component" value="Unassembled WGS sequence"/>
</dbReference>
<dbReference type="InterPro" id="IPR011335">
    <property type="entry name" value="Restrct_endonuc-II-like"/>
</dbReference>
<dbReference type="InterPro" id="IPR043121">
    <property type="entry name" value="Restrct_endonuc_II_BglI_sf"/>
</dbReference>
<gene>
    <name evidence="2" type="primary">bglIR</name>
    <name evidence="2" type="ORF">ASN18_1867</name>
</gene>
<keyword evidence="2" id="KW-0378">Hydrolase</keyword>
<reference evidence="2 3" key="1">
    <citation type="submission" date="2015-11" db="EMBL/GenBank/DDBJ databases">
        <authorList>
            <person name="Lin W."/>
        </authorList>
    </citation>
    <scope>NUCLEOTIDE SEQUENCE [LARGE SCALE GENOMIC DNA]</scope>
    <source>
        <strain evidence="2 3">HCH-1</strain>
    </source>
</reference>
<dbReference type="Gene3D" id="3.40.600.20">
    <property type="entry name" value="Restriction endonuclease BglI"/>
    <property type="match status" value="1"/>
</dbReference>
<dbReference type="RefSeq" id="WP_085052481.1">
    <property type="nucleotide sequence ID" value="NZ_LNQR01000067.1"/>
</dbReference>
<dbReference type="CDD" id="cd22311">
    <property type="entry name" value="BglI-like"/>
    <property type="match status" value="1"/>
</dbReference>
<proteinExistence type="predicted"/>